<sequence length="178" mass="17473">MAVAAPLALIAGGIGAGVSAVGTLEGGAAAANAADYQAQVARNNAIIARQKADYAIKSGQQQAATQSMKGAATGGKIKANQAASGVDVNSGSAADVQTSQRELAKLDSDTVLNNAELKAWGYRTEATSDEAQAQLSDLQAEQAPIGAALSATGGLLSSASSLGGKWATTFNPIAGVAG</sequence>
<evidence type="ECO:0000313" key="2">
    <source>
        <dbReference type="Proteomes" id="UP000199245"/>
    </source>
</evidence>
<evidence type="ECO:0000313" key="1">
    <source>
        <dbReference type="EMBL" id="SDD95547.1"/>
    </source>
</evidence>
<gene>
    <name evidence="1" type="ORF">SAMN05216337_1017148</name>
</gene>
<dbReference type="AlphaFoldDB" id="A0A1G6Z0V6"/>
<dbReference type="EMBL" id="FMZW01000017">
    <property type="protein sequence ID" value="SDD95547.1"/>
    <property type="molecule type" value="Genomic_DNA"/>
</dbReference>
<dbReference type="RefSeq" id="WP_092084087.1">
    <property type="nucleotide sequence ID" value="NZ_FMZW01000017.1"/>
</dbReference>
<dbReference type="Proteomes" id="UP000199245">
    <property type="component" value="Unassembled WGS sequence"/>
</dbReference>
<protein>
    <submittedName>
        <fullName evidence="1">Uncharacterized protein</fullName>
    </submittedName>
</protein>
<proteinExistence type="predicted"/>
<name>A0A1G6Z0V6_9BRAD</name>
<reference evidence="1 2" key="1">
    <citation type="submission" date="2016-10" db="EMBL/GenBank/DDBJ databases">
        <authorList>
            <person name="de Groot N.N."/>
        </authorList>
    </citation>
    <scope>NUCLEOTIDE SEQUENCE [LARGE SCALE GENOMIC DNA]</scope>
    <source>
        <strain evidence="1 2">R5</strain>
    </source>
</reference>
<organism evidence="1 2">
    <name type="scientific">Bradyrhizobium brasilense</name>
    <dbReference type="NCBI Taxonomy" id="1419277"/>
    <lineage>
        <taxon>Bacteria</taxon>
        <taxon>Pseudomonadati</taxon>
        <taxon>Pseudomonadota</taxon>
        <taxon>Alphaproteobacteria</taxon>
        <taxon>Hyphomicrobiales</taxon>
        <taxon>Nitrobacteraceae</taxon>
        <taxon>Bradyrhizobium</taxon>
    </lineage>
</organism>
<accession>A0A1G6Z0V6</accession>